<organism evidence="10 11">
    <name type="scientific">Microbacterium mangrovi</name>
    <dbReference type="NCBI Taxonomy" id="1348253"/>
    <lineage>
        <taxon>Bacteria</taxon>
        <taxon>Bacillati</taxon>
        <taxon>Actinomycetota</taxon>
        <taxon>Actinomycetes</taxon>
        <taxon>Micrococcales</taxon>
        <taxon>Microbacteriaceae</taxon>
        <taxon>Microbacterium</taxon>
    </lineage>
</organism>
<evidence type="ECO:0000313" key="11">
    <source>
        <dbReference type="Proteomes" id="UP000031030"/>
    </source>
</evidence>
<dbReference type="Pfam" id="PF00528">
    <property type="entry name" value="BPD_transp_1"/>
    <property type="match status" value="1"/>
</dbReference>
<feature type="domain" description="ABC transmembrane type-1" evidence="9">
    <location>
        <begin position="118"/>
        <end position="304"/>
    </location>
</feature>
<dbReference type="InterPro" id="IPR050366">
    <property type="entry name" value="BP-dependent_transpt_permease"/>
</dbReference>
<keyword evidence="2 7" id="KW-0813">Transport</keyword>
<keyword evidence="5 7" id="KW-1133">Transmembrane helix</keyword>
<evidence type="ECO:0000256" key="7">
    <source>
        <dbReference type="RuleBase" id="RU363032"/>
    </source>
</evidence>
<dbReference type="PROSITE" id="PS50928">
    <property type="entry name" value="ABC_TM1"/>
    <property type="match status" value="1"/>
</dbReference>
<evidence type="ECO:0000256" key="6">
    <source>
        <dbReference type="ARBA" id="ARBA00023136"/>
    </source>
</evidence>
<dbReference type="CDD" id="cd06261">
    <property type="entry name" value="TM_PBP2"/>
    <property type="match status" value="1"/>
</dbReference>
<comment type="similarity">
    <text evidence="7">Belongs to the binding-protein-dependent transport system permease family.</text>
</comment>
<evidence type="ECO:0000313" key="10">
    <source>
        <dbReference type="EMBL" id="KHK98986.1"/>
    </source>
</evidence>
<dbReference type="Pfam" id="PF12911">
    <property type="entry name" value="OppC_N"/>
    <property type="match status" value="1"/>
</dbReference>
<feature type="transmembrane region" description="Helical" evidence="7">
    <location>
        <begin position="285"/>
        <end position="307"/>
    </location>
</feature>
<keyword evidence="6 7" id="KW-0472">Membrane</keyword>
<feature type="transmembrane region" description="Helical" evidence="7">
    <location>
        <begin position="179"/>
        <end position="197"/>
    </location>
</feature>
<dbReference type="GO" id="GO:0005886">
    <property type="term" value="C:plasma membrane"/>
    <property type="evidence" value="ECO:0007669"/>
    <property type="project" value="UniProtKB-SubCell"/>
</dbReference>
<name>A0A0B2ABH2_9MICO</name>
<reference evidence="10 11" key="1">
    <citation type="submission" date="2014-11" db="EMBL/GenBank/DDBJ databases">
        <title>Genome sequence of Microbacterium mangrovi MUSC 115(T).</title>
        <authorList>
            <person name="Lee L.-H."/>
        </authorList>
    </citation>
    <scope>NUCLEOTIDE SEQUENCE [LARGE SCALE GENOMIC DNA]</scope>
    <source>
        <strain evidence="10 11">MUSC 115</strain>
    </source>
</reference>
<keyword evidence="11" id="KW-1185">Reference proteome</keyword>
<evidence type="ECO:0000256" key="5">
    <source>
        <dbReference type="ARBA" id="ARBA00022989"/>
    </source>
</evidence>
<dbReference type="InterPro" id="IPR025966">
    <property type="entry name" value="OppC_N"/>
</dbReference>
<evidence type="ECO:0000256" key="8">
    <source>
        <dbReference type="SAM" id="MobiDB-lite"/>
    </source>
</evidence>
<dbReference type="STRING" id="1348253.LK09_05390"/>
<dbReference type="InterPro" id="IPR000515">
    <property type="entry name" value="MetI-like"/>
</dbReference>
<keyword evidence="3" id="KW-1003">Cell membrane</keyword>
<accession>A0A0B2ABH2</accession>
<dbReference type="GO" id="GO:0055085">
    <property type="term" value="P:transmembrane transport"/>
    <property type="evidence" value="ECO:0007669"/>
    <property type="project" value="InterPro"/>
</dbReference>
<feature type="transmembrane region" description="Helical" evidence="7">
    <location>
        <begin position="228"/>
        <end position="250"/>
    </location>
</feature>
<evidence type="ECO:0000256" key="4">
    <source>
        <dbReference type="ARBA" id="ARBA00022692"/>
    </source>
</evidence>
<gene>
    <name evidence="10" type="ORF">LK09_05390</name>
</gene>
<dbReference type="Proteomes" id="UP000031030">
    <property type="component" value="Unassembled WGS sequence"/>
</dbReference>
<evidence type="ECO:0000259" key="9">
    <source>
        <dbReference type="PROSITE" id="PS50928"/>
    </source>
</evidence>
<evidence type="ECO:0000256" key="2">
    <source>
        <dbReference type="ARBA" id="ARBA00022448"/>
    </source>
</evidence>
<dbReference type="EMBL" id="JTDK01000006">
    <property type="protein sequence ID" value="KHK98986.1"/>
    <property type="molecule type" value="Genomic_DNA"/>
</dbReference>
<evidence type="ECO:0000256" key="3">
    <source>
        <dbReference type="ARBA" id="ARBA00022475"/>
    </source>
</evidence>
<keyword evidence="4 7" id="KW-0812">Transmembrane</keyword>
<comment type="subcellular location">
    <subcellularLocation>
        <location evidence="1 7">Cell membrane</location>
        <topology evidence="1 7">Multi-pass membrane protein</topology>
    </subcellularLocation>
</comment>
<protein>
    <submittedName>
        <fullName evidence="10">ABC transporter permease</fullName>
    </submittedName>
</protein>
<sequence length="343" mass="37342">MTGAVERSENAIEMKEVEGLSQGKIIFRRFIRHKGAMISLVILLLIVVLSYSAVGIHALGLNIPGWWKYSYTQINPIVNNTQPTLTLWPFSLGEHPFGQDEVGRDVFAEVMRGTQQSIMIIVVIGLVSTTIGAVVGACAGYFGGRIDGLLMRMTDMVIIVPLILLAAIVGRYAAGSGSFVLALILGLLLWTSLARLVRGEVLALREREFVEAARVAGASNRRIMFKHILPNAAGVIIVSATLTMSAAILLEAALSYLGLGVQPPDVSLGSLMNLYQNAFETRPWLFWYTGVFIILIALTINFIGDGLRDAFDPRQRRVLNRKAKAAQTAAREKPSTPQPEPAA</sequence>
<dbReference type="SUPFAM" id="SSF161098">
    <property type="entry name" value="MetI-like"/>
    <property type="match status" value="1"/>
</dbReference>
<evidence type="ECO:0000256" key="1">
    <source>
        <dbReference type="ARBA" id="ARBA00004651"/>
    </source>
</evidence>
<dbReference type="AlphaFoldDB" id="A0A0B2ABH2"/>
<dbReference type="PANTHER" id="PTHR43386">
    <property type="entry name" value="OLIGOPEPTIDE TRANSPORT SYSTEM PERMEASE PROTEIN APPC"/>
    <property type="match status" value="1"/>
</dbReference>
<comment type="caution">
    <text evidence="10">The sequence shown here is derived from an EMBL/GenBank/DDBJ whole genome shotgun (WGS) entry which is preliminary data.</text>
</comment>
<dbReference type="InterPro" id="IPR035906">
    <property type="entry name" value="MetI-like_sf"/>
</dbReference>
<dbReference type="PANTHER" id="PTHR43386:SF1">
    <property type="entry name" value="D,D-DIPEPTIDE TRANSPORT SYSTEM PERMEASE PROTEIN DDPC-RELATED"/>
    <property type="match status" value="1"/>
</dbReference>
<dbReference type="Gene3D" id="1.10.3720.10">
    <property type="entry name" value="MetI-like"/>
    <property type="match status" value="1"/>
</dbReference>
<feature type="transmembrane region" description="Helical" evidence="7">
    <location>
        <begin position="36"/>
        <end position="59"/>
    </location>
</feature>
<feature type="region of interest" description="Disordered" evidence="8">
    <location>
        <begin position="321"/>
        <end position="343"/>
    </location>
</feature>
<proteinExistence type="inferred from homology"/>
<feature type="transmembrane region" description="Helical" evidence="7">
    <location>
        <begin position="156"/>
        <end position="173"/>
    </location>
</feature>
<feature type="transmembrane region" description="Helical" evidence="7">
    <location>
        <begin position="118"/>
        <end position="144"/>
    </location>
</feature>